<dbReference type="InterPro" id="IPR005184">
    <property type="entry name" value="DUF306_Meta_HslJ"/>
</dbReference>
<feature type="domain" description="DUF306" evidence="1">
    <location>
        <begin position="27"/>
        <end position="136"/>
    </location>
</feature>
<evidence type="ECO:0000313" key="3">
    <source>
        <dbReference type="Proteomes" id="UP000712080"/>
    </source>
</evidence>
<dbReference type="Proteomes" id="UP000712080">
    <property type="component" value="Unassembled WGS sequence"/>
</dbReference>
<comment type="caution">
    <text evidence="2">The sequence shown here is derived from an EMBL/GenBank/DDBJ whole genome shotgun (WGS) entry which is preliminary data.</text>
</comment>
<accession>A0A972JEX0</accession>
<organism evidence="2 3">
    <name type="scientific">Flavobacterium silvaticum</name>
    <dbReference type="NCBI Taxonomy" id="1852020"/>
    <lineage>
        <taxon>Bacteria</taxon>
        <taxon>Pseudomonadati</taxon>
        <taxon>Bacteroidota</taxon>
        <taxon>Flavobacteriia</taxon>
        <taxon>Flavobacteriales</taxon>
        <taxon>Flavobacteriaceae</taxon>
        <taxon>Flavobacterium</taxon>
    </lineage>
</organism>
<proteinExistence type="predicted"/>
<protein>
    <submittedName>
        <fullName evidence="2">META domain-containing protein</fullName>
    </submittedName>
</protein>
<reference evidence="2" key="1">
    <citation type="submission" date="2020-02" db="EMBL/GenBank/DDBJ databases">
        <title>Flavobacterium sp. genome.</title>
        <authorList>
            <person name="Jung H.S."/>
            <person name="Baek J.H."/>
            <person name="Jeon C.O."/>
        </authorList>
    </citation>
    <scope>NUCLEOTIDE SEQUENCE</scope>
    <source>
        <strain evidence="2">SE-s28</strain>
    </source>
</reference>
<gene>
    <name evidence="2" type="ORF">G6047_04800</name>
</gene>
<dbReference type="PROSITE" id="PS51257">
    <property type="entry name" value="PROKAR_LIPOPROTEIN"/>
    <property type="match status" value="1"/>
</dbReference>
<dbReference type="EMBL" id="JAAMPU010000100">
    <property type="protein sequence ID" value="NMH27344.1"/>
    <property type="molecule type" value="Genomic_DNA"/>
</dbReference>
<keyword evidence="3" id="KW-1185">Reference proteome</keyword>
<dbReference type="Gene3D" id="2.40.128.270">
    <property type="match status" value="1"/>
</dbReference>
<dbReference type="InterPro" id="IPR053147">
    <property type="entry name" value="Hsp_HslJ-like"/>
</dbReference>
<dbReference type="PANTHER" id="PTHR35535">
    <property type="entry name" value="HEAT SHOCK PROTEIN HSLJ"/>
    <property type="match status" value="1"/>
</dbReference>
<dbReference type="RefSeq" id="WP_169526347.1">
    <property type="nucleotide sequence ID" value="NZ_JAAMPU010000100.1"/>
</dbReference>
<sequence>MKRLIFLGLSVLAIGCKSSGTLSVNSTADGNWELEFISAPGKTIEDLYPENKPTLQYSAADKRVSGKNGCNSYSGTVAMENGTALFGTAQFISTRMFCPGDGEKTYMAELSKISRYSISEDGKTLTLIMGDIATMRFHRN</sequence>
<name>A0A972JEX0_9FLAO</name>
<evidence type="ECO:0000313" key="2">
    <source>
        <dbReference type="EMBL" id="NMH27344.1"/>
    </source>
</evidence>
<dbReference type="Pfam" id="PF03724">
    <property type="entry name" value="META"/>
    <property type="match status" value="1"/>
</dbReference>
<dbReference type="InterPro" id="IPR038670">
    <property type="entry name" value="HslJ-like_sf"/>
</dbReference>
<dbReference type="PANTHER" id="PTHR35535:SF2">
    <property type="entry name" value="DUF306 DOMAIN-CONTAINING PROTEIN"/>
    <property type="match status" value="1"/>
</dbReference>
<dbReference type="AlphaFoldDB" id="A0A972JEX0"/>
<evidence type="ECO:0000259" key="1">
    <source>
        <dbReference type="Pfam" id="PF03724"/>
    </source>
</evidence>